<dbReference type="OrthoDB" id="443688at2759"/>
<evidence type="ECO:0000313" key="4">
    <source>
        <dbReference type="EMBL" id="CAL4806446.1"/>
    </source>
</evidence>
<feature type="compositionally biased region" description="Low complexity" evidence="1">
    <location>
        <begin position="131"/>
        <end position="141"/>
    </location>
</feature>
<dbReference type="EMBL" id="CAMXCT020006733">
    <property type="protein sequence ID" value="CAL1172509.1"/>
    <property type="molecule type" value="Genomic_DNA"/>
</dbReference>
<reference evidence="4 5" key="2">
    <citation type="submission" date="2024-05" db="EMBL/GenBank/DDBJ databases">
        <authorList>
            <person name="Chen Y."/>
            <person name="Shah S."/>
            <person name="Dougan E. K."/>
            <person name="Thang M."/>
            <person name="Chan C."/>
        </authorList>
    </citation>
    <scope>NUCLEOTIDE SEQUENCE [LARGE SCALE GENOMIC DNA]</scope>
</reference>
<feature type="compositionally biased region" description="Basic and acidic residues" evidence="1">
    <location>
        <begin position="198"/>
        <end position="207"/>
    </location>
</feature>
<sequence length="1012" mass="109714">MAREEGVLLETEDFATLIAEGEQSLAYGFKQAVAQPVAVGWSGKAKKHPRGGALPPVATSVLGSVTDGMHRLRQWLGPCDCSLRNGLWGSTPALAEQSIASLGARESQARHSSAPHGMPRHLQGPPPPAVPVVGAASAPSARAEEDFFAEDQDDDSVDCDEADLRGSEGALGISQESRSSSSALRKDQTTQLSTARKQSKEVKEDKKKAKKFSKGKGKAQDVSTAPAAQAVALRSFVPHGASAAGTTAFAVRAEKRAPRPRPVCVLAEERAHARTRQRLSKFDEEKIDEAEDQIQASRDASGSLEDEEEMLVRTPSVASCSSERLDGQILSEDRRPLQPLRCHVLFSSPLCVERPVALTVPVPPLPDSNLEAFFKSQYATWGFSFEPLEPARLLAVFGMAKEQNLSQTHAEAMLRPGDEVYKVIVTPGPATSVETTKPAPPPSTSTSAASPTRSAQPPKMQLAGGLQSFVQNQPLFAVLARLLANQPRNGGPLNLQLIFRGMRPLPQLDVEEEVAEVRRSGCVALPGALTSENFRRLIAARDCEVLHLALHCSSGQAQHLYLEDMQGKAHVMASKDFEGLLRAGQDLQCIKLVVLNACHSLTVGQCFVAAGVQHVVCVRDDREVRDESCRSFTQNFFSALRHGRSVQEAFDCGVACLQHAASPIPQRDASAFLLLPEGDHSAVLTSAVSRTSASQPSLPSRLPPVVEDFMGREVDLWRTMCLLKSRRLVSLSGVKGIGKTALLAALGHFIHLRCAGGGAFDQVYWLGGKTAADDFQRLLEMLQTTPDLNVLVIVTDGPSQPPVEELLNFSRKVRLIVETSNIWSAGGDVKSTPMPLGPLEPLLQARLFLQRAARPLYDFELEPTHQPGQMPSSEPNLANISLQPRDLIALAELPWIKALQGVPLRIVITAQRLKTWEAAESGPTGQVSGRVKLRAVRPDGLSREVMLNLTTTLQEVVDKYSPSGLKPDDFELYVDDCLAPADATLSDFWDEKARLAGFITLHFRHKSAVPDW</sequence>
<dbReference type="InterPro" id="IPR027417">
    <property type="entry name" value="P-loop_NTPase"/>
</dbReference>
<feature type="compositionally biased region" description="Low complexity" evidence="1">
    <location>
        <begin position="444"/>
        <end position="458"/>
    </location>
</feature>
<feature type="compositionally biased region" description="Basic residues" evidence="1">
    <location>
        <begin position="208"/>
        <end position="217"/>
    </location>
</feature>
<accession>A0A9P1M4J3</accession>
<protein>
    <submittedName>
        <fullName evidence="4">TLC domain-containing protein</fullName>
    </submittedName>
</protein>
<evidence type="ECO:0000259" key="2">
    <source>
        <dbReference type="Pfam" id="PF12770"/>
    </source>
</evidence>
<comment type="caution">
    <text evidence="3">The sequence shown here is derived from an EMBL/GenBank/DDBJ whole genome shotgun (WGS) entry which is preliminary data.</text>
</comment>
<dbReference type="Pfam" id="PF12770">
    <property type="entry name" value="CHAT"/>
    <property type="match status" value="1"/>
</dbReference>
<dbReference type="Gene3D" id="3.40.50.300">
    <property type="entry name" value="P-loop containing nucleotide triphosphate hydrolases"/>
    <property type="match status" value="1"/>
</dbReference>
<dbReference type="EMBL" id="CAMXCT010006733">
    <property type="protein sequence ID" value="CAI4019134.1"/>
    <property type="molecule type" value="Genomic_DNA"/>
</dbReference>
<dbReference type="InterPro" id="IPR024983">
    <property type="entry name" value="CHAT_dom"/>
</dbReference>
<keyword evidence="5" id="KW-1185">Reference proteome</keyword>
<reference evidence="3" key="1">
    <citation type="submission" date="2022-10" db="EMBL/GenBank/DDBJ databases">
        <authorList>
            <person name="Chen Y."/>
            <person name="Dougan E. K."/>
            <person name="Chan C."/>
            <person name="Rhodes N."/>
            <person name="Thang M."/>
        </authorList>
    </citation>
    <scope>NUCLEOTIDE SEQUENCE</scope>
</reference>
<organism evidence="3">
    <name type="scientific">Cladocopium goreaui</name>
    <dbReference type="NCBI Taxonomy" id="2562237"/>
    <lineage>
        <taxon>Eukaryota</taxon>
        <taxon>Sar</taxon>
        <taxon>Alveolata</taxon>
        <taxon>Dinophyceae</taxon>
        <taxon>Suessiales</taxon>
        <taxon>Symbiodiniaceae</taxon>
        <taxon>Cladocopium</taxon>
    </lineage>
</organism>
<evidence type="ECO:0000313" key="3">
    <source>
        <dbReference type="EMBL" id="CAI4019134.1"/>
    </source>
</evidence>
<feature type="domain" description="CHAT" evidence="2">
    <location>
        <begin position="459"/>
        <end position="649"/>
    </location>
</feature>
<dbReference type="AlphaFoldDB" id="A0A9P1M4J3"/>
<feature type="region of interest" description="Disordered" evidence="1">
    <location>
        <begin position="275"/>
        <end position="313"/>
    </location>
</feature>
<proteinExistence type="predicted"/>
<dbReference type="Proteomes" id="UP001152797">
    <property type="component" value="Unassembled WGS sequence"/>
</dbReference>
<feature type="region of interest" description="Disordered" evidence="1">
    <location>
        <begin position="431"/>
        <end position="460"/>
    </location>
</feature>
<feature type="compositionally biased region" description="Acidic residues" evidence="1">
    <location>
        <begin position="146"/>
        <end position="161"/>
    </location>
</feature>
<name>A0A9P1M4J3_9DINO</name>
<gene>
    <name evidence="3" type="ORF">C1SCF055_LOCUS43654</name>
</gene>
<dbReference type="SUPFAM" id="SSF52540">
    <property type="entry name" value="P-loop containing nucleoside triphosphate hydrolases"/>
    <property type="match status" value="1"/>
</dbReference>
<feature type="region of interest" description="Disordered" evidence="1">
    <location>
        <begin position="101"/>
        <end position="223"/>
    </location>
</feature>
<evidence type="ECO:0000256" key="1">
    <source>
        <dbReference type="SAM" id="MobiDB-lite"/>
    </source>
</evidence>
<evidence type="ECO:0000313" key="5">
    <source>
        <dbReference type="Proteomes" id="UP001152797"/>
    </source>
</evidence>
<dbReference type="EMBL" id="CAMXCT030006733">
    <property type="protein sequence ID" value="CAL4806446.1"/>
    <property type="molecule type" value="Genomic_DNA"/>
</dbReference>